<dbReference type="AlphaFoldDB" id="A0A5K1K0G0"/>
<gene>
    <name evidence="2" type="primary">Q96VL3</name>
</gene>
<evidence type="ECO:0000256" key="1">
    <source>
        <dbReference type="SAM" id="MobiDB-lite"/>
    </source>
</evidence>
<feature type="compositionally biased region" description="Basic and acidic residues" evidence="1">
    <location>
        <begin position="462"/>
        <end position="473"/>
    </location>
</feature>
<dbReference type="PANTHER" id="PTHR36223">
    <property type="entry name" value="BETA-LACTAMASE-TYPE TRANSPEPTIDASE FOLD DOMAIN CONTAINING PROTEIN"/>
    <property type="match status" value="1"/>
</dbReference>
<dbReference type="PANTHER" id="PTHR36223:SF1">
    <property type="entry name" value="TRANSCRIPTION ELONGATION FACTOR EAF N-TERMINAL DOMAIN-CONTAINING PROTEIN"/>
    <property type="match status" value="1"/>
</dbReference>
<dbReference type="EMBL" id="LR727184">
    <property type="protein sequence ID" value="VWO98800.1"/>
    <property type="molecule type" value="Genomic_DNA"/>
</dbReference>
<protein>
    <submittedName>
        <fullName evidence="2">Rab/GTPase</fullName>
    </submittedName>
</protein>
<reference evidence="2" key="1">
    <citation type="submission" date="2019-10" db="EMBL/GenBank/DDBJ databases">
        <authorList>
            <person name="Nor Muhammad N."/>
        </authorList>
    </citation>
    <scope>NUCLEOTIDE SEQUENCE</scope>
</reference>
<organism evidence="2">
    <name type="scientific">Ganoderma boninense</name>
    <dbReference type="NCBI Taxonomy" id="34458"/>
    <lineage>
        <taxon>Eukaryota</taxon>
        <taxon>Fungi</taxon>
        <taxon>Dikarya</taxon>
        <taxon>Basidiomycota</taxon>
        <taxon>Agaricomycotina</taxon>
        <taxon>Agaricomycetes</taxon>
        <taxon>Polyporales</taxon>
        <taxon>Polyporaceae</taxon>
        <taxon>Ganoderma</taxon>
    </lineage>
</organism>
<feature type="compositionally biased region" description="Basic and acidic residues" evidence="1">
    <location>
        <begin position="388"/>
        <end position="401"/>
    </location>
</feature>
<feature type="region of interest" description="Disordered" evidence="1">
    <location>
        <begin position="447"/>
        <end position="473"/>
    </location>
</feature>
<sequence>MPLDHRGYGAYISHNGEEVELYKPKLEKDKVTMSAYIVSESGMEFNVHWIESKPPSHLSVEIRMDGRRMGVVSHVKGSSQTSNRGFRVAVDALAPYHFAPLVTHDDDELPSAYSEDLGTIEIRLRRSTSAKQEVGAQAAIACRHESLGDKKNVKAKSTILKPILIDDKPYAVFRFYYRPRDFLESKGIIRGRSPSRSTSATVVGSAQSSSGHRKKRQRPPSEAPPSPRPDSPIPPKRRRFVLEQDEDMSTPTVEEDGSRPMPMPGEDENDDKENVVEIHLSSRDNYTIPGESASCVRVKAEPDVGVERNSSPRIKRESSSEPPRRPSKRIKRGPSPFPARKTSPPVKREPSPLPSLLPPPPARRMPSPAPVIKTEPVSPQRLLAPAVKTERLSPNVKRESSDADALGNTPPLSSEGVVQEELLEPKEEETWDEEEETLVEIHVSSRNQHLVFGRPPATAKSDGAKKVKREPGV</sequence>
<feature type="compositionally biased region" description="Pro residues" evidence="1">
    <location>
        <begin position="221"/>
        <end position="234"/>
    </location>
</feature>
<feature type="compositionally biased region" description="Polar residues" evidence="1">
    <location>
        <begin position="194"/>
        <end position="210"/>
    </location>
</feature>
<accession>A0A5K1K0G0</accession>
<proteinExistence type="predicted"/>
<feature type="region of interest" description="Disordered" evidence="1">
    <location>
        <begin position="190"/>
        <end position="430"/>
    </location>
</feature>
<evidence type="ECO:0000313" key="2">
    <source>
        <dbReference type="EMBL" id="VWO98800.1"/>
    </source>
</evidence>
<name>A0A5K1K0G0_9APHY</name>
<feature type="compositionally biased region" description="Basic and acidic residues" evidence="1">
    <location>
        <begin position="314"/>
        <end position="324"/>
    </location>
</feature>
<feature type="compositionally biased region" description="Basic and acidic residues" evidence="1">
    <location>
        <begin position="272"/>
        <end position="282"/>
    </location>
</feature>
<feature type="compositionally biased region" description="Pro residues" evidence="1">
    <location>
        <begin position="351"/>
        <end position="369"/>
    </location>
</feature>